<dbReference type="InterPro" id="IPR029016">
    <property type="entry name" value="GAF-like_dom_sf"/>
</dbReference>
<dbReference type="GO" id="GO:0009881">
    <property type="term" value="F:photoreceptor activity"/>
    <property type="evidence" value="ECO:0007669"/>
    <property type="project" value="UniProtKB-KW"/>
</dbReference>
<evidence type="ECO:0000256" key="3">
    <source>
        <dbReference type="ARBA" id="ARBA00022543"/>
    </source>
</evidence>
<dbReference type="PANTHER" id="PTHR41523:SF8">
    <property type="entry name" value="ETHYLENE RESPONSE SENSOR PROTEIN"/>
    <property type="match status" value="1"/>
</dbReference>
<feature type="compositionally biased region" description="Low complexity" evidence="16">
    <location>
        <begin position="1117"/>
        <end position="1130"/>
    </location>
</feature>
<keyword evidence="7" id="KW-0288">FMN</keyword>
<keyword evidence="10" id="KW-0547">Nucleotide-binding</keyword>
<dbReference type="Proteomes" id="UP000268016">
    <property type="component" value="Unassembled WGS sequence"/>
</dbReference>
<dbReference type="InterPro" id="IPR035965">
    <property type="entry name" value="PAS-like_dom_sf"/>
</dbReference>
<dbReference type="InterPro" id="IPR003018">
    <property type="entry name" value="GAF"/>
</dbReference>
<dbReference type="Pfam" id="PF08447">
    <property type="entry name" value="PAS_3"/>
    <property type="match status" value="2"/>
</dbReference>
<evidence type="ECO:0000256" key="4">
    <source>
        <dbReference type="ARBA" id="ARBA00022553"/>
    </source>
</evidence>
<dbReference type="EMBL" id="RDRB01000006">
    <property type="protein sequence ID" value="ROU00100.1"/>
    <property type="molecule type" value="Genomic_DNA"/>
</dbReference>
<evidence type="ECO:0000256" key="10">
    <source>
        <dbReference type="ARBA" id="ARBA00022741"/>
    </source>
</evidence>
<dbReference type="Gene3D" id="3.30.565.10">
    <property type="entry name" value="Histidine kinase-like ATPase, C-terminal domain"/>
    <property type="match status" value="1"/>
</dbReference>
<dbReference type="CDD" id="cd00130">
    <property type="entry name" value="PAS"/>
    <property type="match status" value="2"/>
</dbReference>
<comment type="caution">
    <text evidence="19">The sequence shown here is derived from an EMBL/GenBank/DDBJ whole genome shotgun (WGS) entry which is preliminary data.</text>
</comment>
<keyword evidence="9" id="KW-0677">Repeat</keyword>
<dbReference type="SMART" id="SM00065">
    <property type="entry name" value="GAF"/>
    <property type="match status" value="2"/>
</dbReference>
<dbReference type="SMART" id="SM00091">
    <property type="entry name" value="PAS"/>
    <property type="match status" value="3"/>
</dbReference>
<feature type="domain" description="PAS" evidence="17">
    <location>
        <begin position="153"/>
        <end position="223"/>
    </location>
</feature>
<evidence type="ECO:0000313" key="20">
    <source>
        <dbReference type="Proteomes" id="UP000268016"/>
    </source>
</evidence>
<feature type="domain" description="PAC" evidence="18">
    <location>
        <begin position="226"/>
        <end position="278"/>
    </location>
</feature>
<dbReference type="Pfam" id="PF01590">
    <property type="entry name" value="GAF"/>
    <property type="match status" value="1"/>
</dbReference>
<evidence type="ECO:0000256" key="16">
    <source>
        <dbReference type="SAM" id="MobiDB-lite"/>
    </source>
</evidence>
<evidence type="ECO:0000256" key="8">
    <source>
        <dbReference type="ARBA" id="ARBA00022679"/>
    </source>
</evidence>
<dbReference type="Gene3D" id="3.30.450.40">
    <property type="match status" value="2"/>
</dbReference>
<evidence type="ECO:0000256" key="15">
    <source>
        <dbReference type="ARBA" id="ARBA00023170"/>
    </source>
</evidence>
<evidence type="ECO:0000256" key="7">
    <source>
        <dbReference type="ARBA" id="ARBA00022643"/>
    </source>
</evidence>
<keyword evidence="11" id="KW-0418">Kinase</keyword>
<evidence type="ECO:0000313" key="19">
    <source>
        <dbReference type="EMBL" id="ROU00100.1"/>
    </source>
</evidence>
<keyword evidence="3" id="KW-0600">Photoreceptor protein</keyword>
<proteinExistence type="predicted"/>
<evidence type="ECO:0000259" key="18">
    <source>
        <dbReference type="PROSITE" id="PS50113"/>
    </source>
</evidence>
<feature type="domain" description="PAS" evidence="17">
    <location>
        <begin position="746"/>
        <end position="818"/>
    </location>
</feature>
<evidence type="ECO:0000256" key="1">
    <source>
        <dbReference type="ARBA" id="ARBA00000085"/>
    </source>
</evidence>
<evidence type="ECO:0000256" key="9">
    <source>
        <dbReference type="ARBA" id="ARBA00022737"/>
    </source>
</evidence>
<dbReference type="OrthoDB" id="9816309at2"/>
<keyword evidence="20" id="KW-1185">Reference proteome</keyword>
<dbReference type="SUPFAM" id="SSF55874">
    <property type="entry name" value="ATPase domain of HSP90 chaperone/DNA topoisomerase II/histidine kinase"/>
    <property type="match status" value="1"/>
</dbReference>
<feature type="region of interest" description="Disordered" evidence="16">
    <location>
        <begin position="1106"/>
        <end position="1158"/>
    </location>
</feature>
<evidence type="ECO:0000256" key="13">
    <source>
        <dbReference type="ARBA" id="ARBA00022991"/>
    </source>
</evidence>
<accession>A0A3N2QY40</accession>
<dbReference type="PROSITE" id="PS50113">
    <property type="entry name" value="PAC"/>
    <property type="match status" value="1"/>
</dbReference>
<dbReference type="GO" id="GO:0004673">
    <property type="term" value="F:protein histidine kinase activity"/>
    <property type="evidence" value="ECO:0007669"/>
    <property type="project" value="UniProtKB-EC"/>
</dbReference>
<dbReference type="Pfam" id="PF07536">
    <property type="entry name" value="HWE_HK"/>
    <property type="match status" value="1"/>
</dbReference>
<evidence type="ECO:0000256" key="11">
    <source>
        <dbReference type="ARBA" id="ARBA00022777"/>
    </source>
</evidence>
<dbReference type="InterPro" id="IPR001610">
    <property type="entry name" value="PAC"/>
</dbReference>
<dbReference type="InterPro" id="IPR000700">
    <property type="entry name" value="PAS-assoc_C"/>
</dbReference>
<gene>
    <name evidence="19" type="ORF">EAT49_12365</name>
</gene>
<evidence type="ECO:0000256" key="6">
    <source>
        <dbReference type="ARBA" id="ARBA00022630"/>
    </source>
</evidence>
<dbReference type="InterPro" id="IPR013655">
    <property type="entry name" value="PAS_fold_3"/>
</dbReference>
<sequence length="1158" mass="128303">MRPLNLGLRVSRADRGEVGGGQRAVMAATRAKSGTETLPLSARSCDRSRKRLLFANASAQALGFVRGPQSFHRPVRRRHGRKLRPGHCGPGGHNLHSFAGFRDLSVDERSVISDLQRRLALAGAALSDRAEVEDAFREARDLRRAAIERLNDGDERHRLLLLSGAQAVWETDAAGVVVADSPSWRAYTGQTLDKWLGYGWLEAVHPEDRAFAERQWRQAVAGRKLVDAEFRLRSPNGDWRWTNVRAVPVLDDRGNITKWSGLNVDIEAQKRLEAVLQDVEARQAFALELADRLRSAGDQRAAATVAVELLSRQLDPDRCFIASFNGPDDPVSIEAECSRDGLDPLPDRLRPTDFPEGLRNAAEGLLVVDDIRNHAGLSDLDRRALDGIALASFIVAPLHRGEDGMSRALVAGSARPRQWSRGETTLLTEAAERTWSAMERARIDEALREREEHQRFLLRFSDALRAEPDADAIAHRAIGMLAEHMRLDRCYVGIYRLAEDKGVFPHQVGNDRISPMPAEVRLSNFPEAMRVAFERTLVIEDVAVMADLSETDRRSFETLGLRSLVASTLRKGMNRPLWAIVAASADPRRWTRGEIALIEEATERTWSAMERARSDAALRESEELRSIALESGGMGAWRWDTRDRSVRADEVVQSLWGVSAQEQPHRVSVYADLMRPEGAAWLDRVMAQNIEPGENFEDQVQVASGPTAGRWVALRGRAERERPWIINGVSFDITEQVLAEQRLRESEAHFRLIADANLIGIGFGGASGEVTYINDEMLRMMGRTRAEFEAGEINWAECIAPEDRQQVAETLAILERDGVVAGFERSFLKPDGERTRFVGASALTTTGDGMHVSLALDMTERVRAEERQTMLMAELDHRVKNILAVVQSIARQSLGRGKGVGPEATEMLIGRLNALAQSHALLAESRWEGARLADIVESAVAAYRGDSGERIVAEGPDLKVTPKAAQTLNLAVHELVTNAAKYGALSRDGGHVTIRWRLAGDRSERRLVVTWAEHGGPPIEEPPARKGFGSKLIEQVLKFELHGEVSLDYAREGLRATIDLPIEKLRVQDGKRASGVRKERTTTSGYTEDLKGKRVLLIEMSTSSVRKRRWRSTTPGASWRVPSAASPRRSGSPRRRISTPPWSTSISATSSPGPPPAS</sequence>
<protein>
    <recommendedName>
        <fullName evidence="2">histidine kinase</fullName>
        <ecNumber evidence="2">2.7.13.3</ecNumber>
    </recommendedName>
</protein>
<feature type="compositionally biased region" description="Low complexity" evidence="16">
    <location>
        <begin position="1138"/>
        <end position="1151"/>
    </location>
</feature>
<dbReference type="SUPFAM" id="SSF55781">
    <property type="entry name" value="GAF domain-like"/>
    <property type="match status" value="2"/>
</dbReference>
<dbReference type="InterPro" id="IPR011102">
    <property type="entry name" value="Sig_transdc_His_kinase_HWE"/>
</dbReference>
<keyword evidence="8" id="KW-0808">Transferase</keyword>
<dbReference type="PROSITE" id="PS50112">
    <property type="entry name" value="PAS"/>
    <property type="match status" value="2"/>
</dbReference>
<evidence type="ECO:0000256" key="12">
    <source>
        <dbReference type="ARBA" id="ARBA00022840"/>
    </source>
</evidence>
<dbReference type="FunFam" id="3.30.450.20:FF:000099">
    <property type="entry name" value="Sensory box sensor histidine kinase"/>
    <property type="match status" value="1"/>
</dbReference>
<reference evidence="19 20" key="1">
    <citation type="submission" date="2018-10" db="EMBL/GenBank/DDBJ databases">
        <title>Histidinibacterium lentulum gen. nov., sp. nov., a marine bacterium from the culture broth of Picochlorum sp. 122.</title>
        <authorList>
            <person name="Wang G."/>
        </authorList>
    </citation>
    <scope>NUCLEOTIDE SEQUENCE [LARGE SCALE GENOMIC DNA]</scope>
    <source>
        <strain evidence="19 20">B17</strain>
    </source>
</reference>
<evidence type="ECO:0000256" key="14">
    <source>
        <dbReference type="ARBA" id="ARBA00023026"/>
    </source>
</evidence>
<keyword evidence="5" id="KW-0716">Sensory transduction</keyword>
<keyword evidence="13" id="KW-0157">Chromophore</keyword>
<keyword evidence="6" id="KW-0285">Flavoprotein</keyword>
<name>A0A3N2QY40_9RHOB</name>
<keyword evidence="12" id="KW-0067">ATP-binding</keyword>
<dbReference type="InterPro" id="IPR036890">
    <property type="entry name" value="HATPase_C_sf"/>
</dbReference>
<comment type="catalytic activity">
    <reaction evidence="1">
        <text>ATP + protein L-histidine = ADP + protein N-phospho-L-histidine.</text>
        <dbReference type="EC" id="2.7.13.3"/>
    </reaction>
</comment>
<dbReference type="AlphaFoldDB" id="A0A3N2QY40"/>
<dbReference type="PANTHER" id="PTHR41523">
    <property type="entry name" value="TWO-COMPONENT SYSTEM SENSOR PROTEIN"/>
    <property type="match status" value="1"/>
</dbReference>
<dbReference type="SUPFAM" id="SSF55785">
    <property type="entry name" value="PYP-like sensor domain (PAS domain)"/>
    <property type="match status" value="3"/>
</dbReference>
<dbReference type="SMART" id="SM00086">
    <property type="entry name" value="PAC"/>
    <property type="match status" value="2"/>
</dbReference>
<dbReference type="InterPro" id="IPR000014">
    <property type="entry name" value="PAS"/>
</dbReference>
<evidence type="ECO:0000259" key="17">
    <source>
        <dbReference type="PROSITE" id="PS50112"/>
    </source>
</evidence>
<dbReference type="GO" id="GO:0005524">
    <property type="term" value="F:ATP binding"/>
    <property type="evidence" value="ECO:0007669"/>
    <property type="project" value="UniProtKB-KW"/>
</dbReference>
<keyword evidence="4" id="KW-0597">Phosphoprotein</keyword>
<keyword evidence="15" id="KW-0675">Receptor</keyword>
<evidence type="ECO:0000256" key="2">
    <source>
        <dbReference type="ARBA" id="ARBA00012438"/>
    </source>
</evidence>
<dbReference type="NCBIfam" id="TIGR00229">
    <property type="entry name" value="sensory_box"/>
    <property type="match status" value="2"/>
</dbReference>
<dbReference type="EC" id="2.7.13.3" evidence="2"/>
<dbReference type="SMART" id="SM00911">
    <property type="entry name" value="HWE_HK"/>
    <property type="match status" value="1"/>
</dbReference>
<organism evidence="19 20">
    <name type="scientific">Histidinibacterium lentulum</name>
    <dbReference type="NCBI Taxonomy" id="2480588"/>
    <lineage>
        <taxon>Bacteria</taxon>
        <taxon>Pseudomonadati</taxon>
        <taxon>Pseudomonadota</taxon>
        <taxon>Alphaproteobacteria</taxon>
        <taxon>Rhodobacterales</taxon>
        <taxon>Paracoccaceae</taxon>
        <taxon>Histidinibacterium</taxon>
    </lineage>
</organism>
<dbReference type="Gene3D" id="3.30.450.20">
    <property type="entry name" value="PAS domain"/>
    <property type="match status" value="3"/>
</dbReference>
<keyword evidence="14" id="KW-0843">Virulence</keyword>
<evidence type="ECO:0000256" key="5">
    <source>
        <dbReference type="ARBA" id="ARBA00022606"/>
    </source>
</evidence>